<keyword evidence="4" id="KW-0813">Transport</keyword>
<keyword evidence="6" id="KW-0145">Chemotaxis</keyword>
<organism evidence="12 13">
    <name type="scientific">Microvirgula aerodenitrificans</name>
    <dbReference type="NCBI Taxonomy" id="57480"/>
    <lineage>
        <taxon>Bacteria</taxon>
        <taxon>Pseudomonadati</taxon>
        <taxon>Pseudomonadota</taxon>
        <taxon>Betaproteobacteria</taxon>
        <taxon>Neisseriales</taxon>
        <taxon>Aquaspirillaceae</taxon>
        <taxon>Microvirgula</taxon>
    </lineage>
</organism>
<dbReference type="GO" id="GO:0071973">
    <property type="term" value="P:bacterial-type flagellum-dependent cell motility"/>
    <property type="evidence" value="ECO:0007669"/>
    <property type="project" value="InterPro"/>
</dbReference>
<evidence type="ECO:0000256" key="6">
    <source>
        <dbReference type="ARBA" id="ARBA00022500"/>
    </source>
</evidence>
<keyword evidence="8" id="KW-0653">Protein transport</keyword>
<keyword evidence="12" id="KW-0966">Cell projection</keyword>
<keyword evidence="12" id="KW-0282">Flagellum</keyword>
<dbReference type="GO" id="GO:0044781">
    <property type="term" value="P:bacterial-type flagellum organization"/>
    <property type="evidence" value="ECO:0007669"/>
    <property type="project" value="UniProtKB-KW"/>
</dbReference>
<dbReference type="Pfam" id="PF02050">
    <property type="entry name" value="FliJ"/>
    <property type="match status" value="1"/>
</dbReference>
<evidence type="ECO:0000256" key="4">
    <source>
        <dbReference type="ARBA" id="ARBA00022448"/>
    </source>
</evidence>
<dbReference type="InterPro" id="IPR053716">
    <property type="entry name" value="Flag_assembly_chemotaxis_eff"/>
</dbReference>
<gene>
    <name evidence="12" type="primary">fliJ</name>
    <name evidence="12" type="ORF">DAI18_10540</name>
</gene>
<dbReference type="RefSeq" id="WP_107889405.1">
    <property type="nucleotide sequence ID" value="NZ_CP028519.1"/>
</dbReference>
<keyword evidence="13" id="KW-1185">Reference proteome</keyword>
<dbReference type="NCBIfam" id="TIGR02473">
    <property type="entry name" value="flagell_FliJ"/>
    <property type="match status" value="1"/>
</dbReference>
<dbReference type="GO" id="GO:0006935">
    <property type="term" value="P:chemotaxis"/>
    <property type="evidence" value="ECO:0007669"/>
    <property type="project" value="UniProtKB-KW"/>
</dbReference>
<comment type="similarity">
    <text evidence="2">Belongs to the FliJ family.</text>
</comment>
<name>A0A2S0PAR9_9NEIS</name>
<dbReference type="OrthoDB" id="6465096at2"/>
<evidence type="ECO:0000256" key="11">
    <source>
        <dbReference type="SAM" id="MobiDB-lite"/>
    </source>
</evidence>
<feature type="region of interest" description="Disordered" evidence="11">
    <location>
        <begin position="120"/>
        <end position="144"/>
    </location>
</feature>
<dbReference type="PANTHER" id="PTHR38786">
    <property type="entry name" value="FLAGELLAR FLIJ PROTEIN"/>
    <property type="match status" value="1"/>
</dbReference>
<evidence type="ECO:0000256" key="3">
    <source>
        <dbReference type="ARBA" id="ARBA00020392"/>
    </source>
</evidence>
<dbReference type="PIRSF" id="PIRSF019404">
    <property type="entry name" value="FliJ"/>
    <property type="match status" value="1"/>
</dbReference>
<evidence type="ECO:0000313" key="12">
    <source>
        <dbReference type="EMBL" id="AVY94435.1"/>
    </source>
</evidence>
<dbReference type="InterPro" id="IPR052570">
    <property type="entry name" value="FliJ"/>
</dbReference>
<dbReference type="GO" id="GO:0015031">
    <property type="term" value="P:protein transport"/>
    <property type="evidence" value="ECO:0007669"/>
    <property type="project" value="UniProtKB-KW"/>
</dbReference>
<dbReference type="PRINTS" id="PR01004">
    <property type="entry name" value="FLGFLIJ"/>
</dbReference>
<feature type="compositionally biased region" description="Basic and acidic residues" evidence="11">
    <location>
        <begin position="121"/>
        <end position="136"/>
    </location>
</feature>
<evidence type="ECO:0000256" key="9">
    <source>
        <dbReference type="ARBA" id="ARBA00023136"/>
    </source>
</evidence>
<dbReference type="EMBL" id="CP028519">
    <property type="protein sequence ID" value="AVY94435.1"/>
    <property type="molecule type" value="Genomic_DNA"/>
</dbReference>
<keyword evidence="7" id="KW-1005">Bacterial flagellum biogenesis</keyword>
<protein>
    <recommendedName>
        <fullName evidence="3">Flagellar FliJ protein</fullName>
    </recommendedName>
</protein>
<evidence type="ECO:0000256" key="8">
    <source>
        <dbReference type="ARBA" id="ARBA00022927"/>
    </source>
</evidence>
<keyword evidence="9" id="KW-0472">Membrane</keyword>
<dbReference type="AlphaFoldDB" id="A0A2S0PAR9"/>
<dbReference type="PANTHER" id="PTHR38786:SF1">
    <property type="entry name" value="FLAGELLAR FLIJ PROTEIN"/>
    <property type="match status" value="1"/>
</dbReference>
<sequence>MNSRYALLTRLATDRTDAAAKLMGQAQQRLVQAGQKLAQLEQFLAEYRMQRIQRASTGMSAVQWADYQRFLERIETAVNAQREELVLREAECEATRTRWLAERKKLKAFETLDEQAAQREQAVKARREQKLTDELATRGFRRPR</sequence>
<evidence type="ECO:0000256" key="5">
    <source>
        <dbReference type="ARBA" id="ARBA00022475"/>
    </source>
</evidence>
<keyword evidence="10" id="KW-1006">Bacterial flagellum protein export</keyword>
<accession>A0A2S0PAR9</accession>
<evidence type="ECO:0000256" key="2">
    <source>
        <dbReference type="ARBA" id="ARBA00010004"/>
    </source>
</evidence>
<dbReference type="InterPro" id="IPR018006">
    <property type="entry name" value="Flag_FliJ_proteobac"/>
</dbReference>
<comment type="subcellular location">
    <subcellularLocation>
        <location evidence="1">Cell membrane</location>
        <topology evidence="1">Peripheral membrane protein</topology>
        <orientation evidence="1">Cytoplasmic side</orientation>
    </subcellularLocation>
</comment>
<evidence type="ECO:0000256" key="1">
    <source>
        <dbReference type="ARBA" id="ARBA00004413"/>
    </source>
</evidence>
<dbReference type="Proteomes" id="UP000244173">
    <property type="component" value="Chromosome"/>
</dbReference>
<keyword evidence="5" id="KW-1003">Cell membrane</keyword>
<proteinExistence type="inferred from homology"/>
<dbReference type="STRING" id="1122240.GCA_000620105_00141"/>
<dbReference type="GO" id="GO:0003774">
    <property type="term" value="F:cytoskeletal motor activity"/>
    <property type="evidence" value="ECO:0007669"/>
    <property type="project" value="InterPro"/>
</dbReference>
<evidence type="ECO:0000256" key="7">
    <source>
        <dbReference type="ARBA" id="ARBA00022795"/>
    </source>
</evidence>
<dbReference type="GO" id="GO:0009288">
    <property type="term" value="C:bacterial-type flagellum"/>
    <property type="evidence" value="ECO:0007669"/>
    <property type="project" value="InterPro"/>
</dbReference>
<dbReference type="KEGG" id="maer:DAI18_10540"/>
<dbReference type="GO" id="GO:0005886">
    <property type="term" value="C:plasma membrane"/>
    <property type="evidence" value="ECO:0007669"/>
    <property type="project" value="UniProtKB-SubCell"/>
</dbReference>
<evidence type="ECO:0000256" key="10">
    <source>
        <dbReference type="ARBA" id="ARBA00023225"/>
    </source>
</evidence>
<dbReference type="Gene3D" id="1.10.287.1700">
    <property type="match status" value="1"/>
</dbReference>
<keyword evidence="12" id="KW-0969">Cilium</keyword>
<dbReference type="InterPro" id="IPR012823">
    <property type="entry name" value="Flagell_FliJ"/>
</dbReference>
<reference evidence="12 13" key="1">
    <citation type="submission" date="2018-04" db="EMBL/GenBank/DDBJ databases">
        <title>Denitrifier Microvirgula.</title>
        <authorList>
            <person name="Anderson E."/>
            <person name="Jang J."/>
            <person name="Ishii S."/>
        </authorList>
    </citation>
    <scope>NUCLEOTIDE SEQUENCE [LARGE SCALE GENOMIC DNA]</scope>
    <source>
        <strain evidence="12 13">BE2.4</strain>
    </source>
</reference>
<evidence type="ECO:0000313" key="13">
    <source>
        <dbReference type="Proteomes" id="UP000244173"/>
    </source>
</evidence>